<dbReference type="AlphaFoldDB" id="A0A8T8C973"/>
<dbReference type="EMBL" id="CP047260">
    <property type="protein sequence ID" value="QHF00151.1"/>
    <property type="molecule type" value="Genomic_DNA"/>
</dbReference>
<evidence type="ECO:0000313" key="2">
    <source>
        <dbReference type="Proteomes" id="UP000003811"/>
    </source>
</evidence>
<reference evidence="1 2" key="1">
    <citation type="journal article" date="2011" name="PLoS Pathog.">
        <title>Dynamic evolution of pathogenicity revealed by sequencing and comparative genomics of 19 Pseudomonas syringae isolates.</title>
        <authorList>
            <person name="Baltrus D.A."/>
            <person name="Nishimura M.T."/>
            <person name="Romanchuk A."/>
            <person name="Chang J.H."/>
            <person name="Mukhtar M.S."/>
            <person name="Cherkis K."/>
            <person name="Roach J."/>
            <person name="Grant S.R."/>
            <person name="Jones C.D."/>
            <person name="Dangl J.L."/>
        </authorList>
    </citation>
    <scope>NUCLEOTIDE SEQUENCE [LARGE SCALE GENOMIC DNA]</scope>
    <source>
        <strain evidence="1 2">ES4326</strain>
    </source>
</reference>
<organism evidence="1 2">
    <name type="scientific">Pseudomonas syringae pv. maculicola str. ES4326</name>
    <dbReference type="NCBI Taxonomy" id="629265"/>
    <lineage>
        <taxon>Bacteria</taxon>
        <taxon>Pseudomonadati</taxon>
        <taxon>Pseudomonadota</taxon>
        <taxon>Gammaproteobacteria</taxon>
        <taxon>Pseudomonadales</taxon>
        <taxon>Pseudomonadaceae</taxon>
        <taxon>Pseudomonas</taxon>
    </lineage>
</organism>
<sequence>MEVALVGGARSAPAPGLKGECPLCGKPAQAKCGPIIRWHWAHAGRRHCDPWMENEGPWHRAWKALFPFEWQEVVAFDHSGERHIADVKRPDGTVIELQNSPMSIEEMKSRETFYGERMIWIVNGEKFKEHIRIGESLPDPNHERLRDFKLGMPTYTKWSSYFRQPSHDGSGYGYFRRSDIAADTSPGAMFELHHGKAFDGIVAESYRGQHAWSWRNPREGWLMSRRTVIFDMGEGVMWALAKYGDDEGLCLQHVSPKALLDSILSGAMPNLG</sequence>
<evidence type="ECO:0000313" key="1">
    <source>
        <dbReference type="EMBL" id="QHF00151.1"/>
    </source>
</evidence>
<name>A0A8T8C973_PSEYM</name>
<gene>
    <name evidence="1" type="ORF">PMA4326_004745</name>
</gene>
<protein>
    <recommendedName>
        <fullName evidence="3">CoiA-like domain protein</fullName>
    </recommendedName>
</protein>
<accession>A0A8T8C973</accession>
<evidence type="ECO:0008006" key="3">
    <source>
        <dbReference type="Google" id="ProtNLM"/>
    </source>
</evidence>
<proteinExistence type="predicted"/>
<dbReference type="Proteomes" id="UP000003811">
    <property type="component" value="Chromosome"/>
</dbReference>